<organism evidence="3 4">
    <name type="scientific">Levilactobacillus koreensis</name>
    <dbReference type="NCBI Taxonomy" id="637971"/>
    <lineage>
        <taxon>Bacteria</taxon>
        <taxon>Bacillati</taxon>
        <taxon>Bacillota</taxon>
        <taxon>Bacilli</taxon>
        <taxon>Lactobacillales</taxon>
        <taxon>Lactobacillaceae</taxon>
        <taxon>Levilactobacillus</taxon>
    </lineage>
</organism>
<dbReference type="AlphaFoldDB" id="A0AAC8UUB1"/>
<dbReference type="PANTHER" id="PTHR30204:SF82">
    <property type="entry name" value="TRANSCRIPTIONAL REGULATOR, MERR FAMILY"/>
    <property type="match status" value="1"/>
</dbReference>
<dbReference type="CDD" id="cd01109">
    <property type="entry name" value="HTH_YyaN"/>
    <property type="match status" value="1"/>
</dbReference>
<dbReference type="RefSeq" id="WP_048733226.1">
    <property type="nucleotide sequence ID" value="NZ_CP012033.1"/>
</dbReference>
<dbReference type="KEGG" id="lko:ABN16_04400"/>
<evidence type="ECO:0000256" key="1">
    <source>
        <dbReference type="ARBA" id="ARBA00023125"/>
    </source>
</evidence>
<dbReference type="InterPro" id="IPR009061">
    <property type="entry name" value="DNA-bd_dom_put_sf"/>
</dbReference>
<dbReference type="SMART" id="SM00422">
    <property type="entry name" value="HTH_MERR"/>
    <property type="match status" value="1"/>
</dbReference>
<dbReference type="Gene3D" id="1.10.1660.10">
    <property type="match status" value="1"/>
</dbReference>
<gene>
    <name evidence="3" type="ORF">ABN16_04400</name>
</gene>
<evidence type="ECO:0000313" key="4">
    <source>
        <dbReference type="Proteomes" id="UP000036000"/>
    </source>
</evidence>
<dbReference type="PROSITE" id="PS50937">
    <property type="entry name" value="HTH_MERR_2"/>
    <property type="match status" value="1"/>
</dbReference>
<dbReference type="GO" id="GO:0003677">
    <property type="term" value="F:DNA binding"/>
    <property type="evidence" value="ECO:0007669"/>
    <property type="project" value="UniProtKB-KW"/>
</dbReference>
<sequence length="141" mass="16561">MSYTIHEVAQKMGISTYTIRYYHDHGMLPFVKRDENNNRIFEDSDLEWLNIIVCLRATGMPVERIHHYLDLVQEGECTVPERYEMMKAQQERTLSEITALNKHLSTINFKVDHYADIIENNKPDMFVPSNLRNNPTTDQTA</sequence>
<dbReference type="InterPro" id="IPR047057">
    <property type="entry name" value="MerR_fam"/>
</dbReference>
<evidence type="ECO:0000313" key="3">
    <source>
        <dbReference type="EMBL" id="AKP64308.1"/>
    </source>
</evidence>
<keyword evidence="1" id="KW-0238">DNA-binding</keyword>
<proteinExistence type="predicted"/>
<name>A0AAC8UUB1_9LACO</name>
<dbReference type="PANTHER" id="PTHR30204">
    <property type="entry name" value="REDOX-CYCLING DRUG-SENSING TRANSCRIPTIONAL ACTIVATOR SOXR"/>
    <property type="match status" value="1"/>
</dbReference>
<reference evidence="3 4" key="1">
    <citation type="submission" date="2015-07" db="EMBL/GenBank/DDBJ databases">
        <title>Lactobacillus korensis/26-25/ whole genome sequencing.</title>
        <authorList>
            <person name="Kim M.K."/>
            <person name="Im W.-T."/>
            <person name="Srinivasan S."/>
            <person name="Lee J.-J."/>
        </authorList>
    </citation>
    <scope>NUCLEOTIDE SEQUENCE [LARGE SCALE GENOMIC DNA]</scope>
    <source>
        <strain evidence="3 4">26-25</strain>
    </source>
</reference>
<dbReference type="InterPro" id="IPR000551">
    <property type="entry name" value="MerR-type_HTH_dom"/>
</dbReference>
<dbReference type="Proteomes" id="UP000036000">
    <property type="component" value="Chromosome"/>
</dbReference>
<keyword evidence="4" id="KW-1185">Reference proteome</keyword>
<feature type="domain" description="HTH merR-type" evidence="2">
    <location>
        <begin position="1"/>
        <end position="71"/>
    </location>
</feature>
<dbReference type="SUPFAM" id="SSF46955">
    <property type="entry name" value="Putative DNA-binding domain"/>
    <property type="match status" value="1"/>
</dbReference>
<accession>A0AAC8UUB1</accession>
<protein>
    <submittedName>
        <fullName evidence="3">Transcriptional regulator</fullName>
    </submittedName>
</protein>
<dbReference type="PRINTS" id="PR00040">
    <property type="entry name" value="HTHMERR"/>
</dbReference>
<evidence type="ECO:0000259" key="2">
    <source>
        <dbReference type="PROSITE" id="PS50937"/>
    </source>
</evidence>
<dbReference type="EMBL" id="CP012033">
    <property type="protein sequence ID" value="AKP64308.1"/>
    <property type="molecule type" value="Genomic_DNA"/>
</dbReference>
<dbReference type="Pfam" id="PF13411">
    <property type="entry name" value="MerR_1"/>
    <property type="match status" value="1"/>
</dbReference>
<dbReference type="GO" id="GO:0003700">
    <property type="term" value="F:DNA-binding transcription factor activity"/>
    <property type="evidence" value="ECO:0007669"/>
    <property type="project" value="InterPro"/>
</dbReference>